<organism evidence="5 6">
    <name type="scientific">Neonectria ditissima</name>
    <dbReference type="NCBI Taxonomy" id="78410"/>
    <lineage>
        <taxon>Eukaryota</taxon>
        <taxon>Fungi</taxon>
        <taxon>Dikarya</taxon>
        <taxon>Ascomycota</taxon>
        <taxon>Pezizomycotina</taxon>
        <taxon>Sordariomycetes</taxon>
        <taxon>Hypocreomycetidae</taxon>
        <taxon>Hypocreales</taxon>
        <taxon>Nectriaceae</taxon>
        <taxon>Neonectria</taxon>
    </lineage>
</organism>
<keyword evidence="1" id="KW-0479">Metal-binding</keyword>
<evidence type="ECO:0000256" key="3">
    <source>
        <dbReference type="SAM" id="MobiDB-lite"/>
    </source>
</evidence>
<keyword evidence="6" id="KW-1185">Reference proteome</keyword>
<evidence type="ECO:0000256" key="1">
    <source>
        <dbReference type="ARBA" id="ARBA00022723"/>
    </source>
</evidence>
<dbReference type="InterPro" id="IPR001138">
    <property type="entry name" value="Zn2Cys6_DnaBD"/>
</dbReference>
<dbReference type="OrthoDB" id="4161332at2759"/>
<dbReference type="Gene3D" id="3.20.20.140">
    <property type="entry name" value="Metal-dependent hydrolases"/>
    <property type="match status" value="1"/>
</dbReference>
<proteinExistence type="predicted"/>
<accession>A0A0P7BDS0</accession>
<dbReference type="InterPro" id="IPR032466">
    <property type="entry name" value="Metal_Hydrolase"/>
</dbReference>
<dbReference type="PROSITE" id="PS50048">
    <property type="entry name" value="ZN2_CY6_FUNGAL_2"/>
    <property type="match status" value="1"/>
</dbReference>
<dbReference type="Pfam" id="PF04909">
    <property type="entry name" value="Amidohydro_2"/>
    <property type="match status" value="1"/>
</dbReference>
<dbReference type="GO" id="GO:0006351">
    <property type="term" value="P:DNA-templated transcription"/>
    <property type="evidence" value="ECO:0007669"/>
    <property type="project" value="InterPro"/>
</dbReference>
<dbReference type="Pfam" id="PF00172">
    <property type="entry name" value="Zn_clus"/>
    <property type="match status" value="1"/>
</dbReference>
<dbReference type="CDD" id="cd00067">
    <property type="entry name" value="GAL4"/>
    <property type="match status" value="1"/>
</dbReference>
<dbReference type="SUPFAM" id="SSF57701">
    <property type="entry name" value="Zn2/Cys6 DNA-binding domain"/>
    <property type="match status" value="1"/>
</dbReference>
<sequence length="1211" mass="135631">MEPDSNEKRAQEIQAKPPPKTRRRARKACLSCRSRKVRCDVSQRGRPCMNCYLDSETCIVTGRASKFNNILLDPRDGVQASYPPYAPLQQHSFDDNDNRHALHSTPNDQPASCTPHNPVQYPAEVPMNDSSQDRTGMESTAPDPVGERLRDLLSMPDIRATSSVTTSHESIQSDTLAFMSCLSNYVDPEPTTKANAEPSSEVVYCFYPFLAVSNLHNLPHQDVNFLELQGCLRVPIRPFLDDLIQQYFFHVHPILPLVNEGDFWDVYCHDSDAPPTGRLSLLVLQAMLFASCTFVSHSTMEGLGYSTIRAMRASFYRRTKLLYDMGAESSDLHISQAAVLLSLYTLSSAKKPNTAWLSLAINSARGIEAHLYAAMPSTQLTPRQALLRRLWWCCIIRDRSMGLLMRIPIQIRKDQFDFNASSLGVADLSDEFERSKVYNSETKKALAEIVAQWTKFNIVLTDVLTLCFPLQGRQHQELNSDNSVLLGKCKRALDEWYDQATLRLSIIPGASGSRILLDEEISHDSVTLYRNLLLMYYHSSRAALCHHAVLYLDTLQGGRTRNDFLTNDLSIILDNQHELQDAATSITECHKQLVRLNLARWLPAPAIGCTLLPLVLNILDIKLAAPMNNFEATSRPPPALKQRELNTLIEVMKTYQLRYDGVDWVSEIVRHIINLAQLDDLTPQIRRSKIDWTHIFAFQPSSYLRLALALDLSLSKGRIAQDGDFPLSLRGLFAVNFSPIKEIFQPHSTTFCIPNGQNPADTRGMEVIPLVDLALESVNLRTRLPFDASQGIPQDHSLMNWTSVRLDDTGVSLSDELGDIGAGNDEMFLLQSELRCETDTSIDKEMEEGSLDTPTECTSNTAHTDMASEGENVQGTEIDLMEHILALYITGFTRRKDLSSPTPAAFKNLSPRTNAMASTKFRYPIVDVWANLPGLGAAIPEVARLFAYSHSDPEIANNKKTPDELIAIMDEAGVSQICLSAWSRPGQMIFSNAEVAQYTRAYPNRIFGLAAVDLHNPVEAVRELEHYVKKEGFVGLRVVPWLWNLPPSDAHYWPLFVKCIELDIPFLTQVGHTAPACPSEVGRPIPYMDTIALKFPNLKIIMGHIGYPWAAETVAVAWKHKNVCIDTSAWSPKYYAPEFIKFANTTGKEKVMFGTNFPQLGFKECVDNVEACLVDKPDGFKEKVVKGFMGGNAVRVLKLPPVDLDSLRAKI</sequence>
<dbReference type="STRING" id="78410.A0A0P7BDS0"/>
<name>A0A0P7BDS0_9HYPO</name>
<dbReference type="PROSITE" id="PS00463">
    <property type="entry name" value="ZN2_CY6_FUNGAL_1"/>
    <property type="match status" value="1"/>
</dbReference>
<feature type="compositionally biased region" description="Polar residues" evidence="3">
    <location>
        <begin position="104"/>
        <end position="117"/>
    </location>
</feature>
<feature type="region of interest" description="Disordered" evidence="3">
    <location>
        <begin position="1"/>
        <end position="25"/>
    </location>
</feature>
<dbReference type="InterPro" id="IPR007219">
    <property type="entry name" value="XnlR_reg_dom"/>
</dbReference>
<feature type="domain" description="Zn(2)-C6 fungal-type" evidence="4">
    <location>
        <begin position="28"/>
        <end position="60"/>
    </location>
</feature>
<evidence type="ECO:0000313" key="5">
    <source>
        <dbReference type="EMBL" id="KPM38654.1"/>
    </source>
</evidence>
<dbReference type="GO" id="GO:0008270">
    <property type="term" value="F:zinc ion binding"/>
    <property type="evidence" value="ECO:0007669"/>
    <property type="project" value="InterPro"/>
</dbReference>
<dbReference type="Gene3D" id="4.10.240.10">
    <property type="entry name" value="Zn(2)-C6 fungal-type DNA-binding domain"/>
    <property type="match status" value="1"/>
</dbReference>
<dbReference type="PANTHER" id="PTHR47425">
    <property type="entry name" value="FARB-RELATED"/>
    <property type="match status" value="1"/>
</dbReference>
<dbReference type="AlphaFoldDB" id="A0A0P7BDS0"/>
<dbReference type="Pfam" id="PF04082">
    <property type="entry name" value="Fungal_trans"/>
    <property type="match status" value="1"/>
</dbReference>
<protein>
    <recommendedName>
        <fullName evidence="4">Zn(2)-C6 fungal-type domain-containing protein</fullName>
    </recommendedName>
</protein>
<dbReference type="InterPro" id="IPR052761">
    <property type="entry name" value="Fungal_Detox/Toxin_TFs"/>
</dbReference>
<dbReference type="EMBL" id="LKCW01000128">
    <property type="protein sequence ID" value="KPM38654.1"/>
    <property type="molecule type" value="Genomic_DNA"/>
</dbReference>
<evidence type="ECO:0000256" key="2">
    <source>
        <dbReference type="ARBA" id="ARBA00023242"/>
    </source>
</evidence>
<feature type="region of interest" description="Disordered" evidence="3">
    <location>
        <begin position="81"/>
        <end position="147"/>
    </location>
</feature>
<keyword evidence="2" id="KW-0539">Nucleus</keyword>
<dbReference type="SMART" id="SM00066">
    <property type="entry name" value="GAL4"/>
    <property type="match status" value="1"/>
</dbReference>
<feature type="compositionally biased region" description="Basic and acidic residues" evidence="3">
    <location>
        <begin position="1"/>
        <end position="11"/>
    </location>
</feature>
<evidence type="ECO:0000259" key="4">
    <source>
        <dbReference type="PROSITE" id="PS50048"/>
    </source>
</evidence>
<dbReference type="PANTHER" id="PTHR47425:SF2">
    <property type="entry name" value="FARB-RELATED"/>
    <property type="match status" value="1"/>
</dbReference>
<dbReference type="InterPro" id="IPR006680">
    <property type="entry name" value="Amidohydro-rel"/>
</dbReference>
<dbReference type="SUPFAM" id="SSF51556">
    <property type="entry name" value="Metallo-dependent hydrolases"/>
    <property type="match status" value="1"/>
</dbReference>
<gene>
    <name evidence="5" type="ORF">AK830_g7908</name>
</gene>
<dbReference type="GO" id="GO:0000981">
    <property type="term" value="F:DNA-binding transcription factor activity, RNA polymerase II-specific"/>
    <property type="evidence" value="ECO:0007669"/>
    <property type="project" value="InterPro"/>
</dbReference>
<dbReference type="InterPro" id="IPR036864">
    <property type="entry name" value="Zn2-C6_fun-type_DNA-bd_sf"/>
</dbReference>
<dbReference type="GO" id="GO:0016787">
    <property type="term" value="F:hydrolase activity"/>
    <property type="evidence" value="ECO:0007669"/>
    <property type="project" value="InterPro"/>
</dbReference>
<dbReference type="Proteomes" id="UP000050424">
    <property type="component" value="Unassembled WGS sequence"/>
</dbReference>
<comment type="caution">
    <text evidence="5">The sequence shown here is derived from an EMBL/GenBank/DDBJ whole genome shotgun (WGS) entry which is preliminary data.</text>
</comment>
<evidence type="ECO:0000313" key="6">
    <source>
        <dbReference type="Proteomes" id="UP000050424"/>
    </source>
</evidence>
<reference evidence="5 6" key="1">
    <citation type="submission" date="2015-09" db="EMBL/GenBank/DDBJ databases">
        <title>Draft genome of a European isolate of the apple canker pathogen Neonectria ditissima.</title>
        <authorList>
            <person name="Gomez-Cortecero A."/>
            <person name="Harrison R.J."/>
            <person name="Armitage A.D."/>
        </authorList>
    </citation>
    <scope>NUCLEOTIDE SEQUENCE [LARGE SCALE GENOMIC DNA]</scope>
    <source>
        <strain evidence="5 6">R09/05</strain>
    </source>
</reference>
<dbReference type="GO" id="GO:0003677">
    <property type="term" value="F:DNA binding"/>
    <property type="evidence" value="ECO:0007669"/>
    <property type="project" value="InterPro"/>
</dbReference>
<dbReference type="CDD" id="cd12148">
    <property type="entry name" value="fungal_TF_MHR"/>
    <property type="match status" value="1"/>
</dbReference>